<gene>
    <name evidence="8" type="ORF">EV379_0814</name>
</gene>
<sequence length="389" mass="39695">MPATPEQLREALARVIDPEIRKPITELDMVGALSVDGAGRAHAVLKLTIIGCPAARRIEDDARSALEAVVGAGNAELEMAVMTVEERKALTTKLQGTGARTMPFTADALTRVFAVTSGKGGVGKSTLTANLAVALAAKGLRVGLLDADVYGFSIPAILGLTEQVPGAAAGTMRAVKPTRVGEMILPPVAHGVKVISIGMFVEDASAAVAWRGPMLHRTMTQFLTDVYFGDLDVLLLDLPPGTGDVAISIGQLLPHAEVLVVTTPQPAAADVAERSGVVARQTGQSVFGVIENMAGLAQPDGSVLELFGSGGGDEVARRLSASQPDGAGPVPVLARIPLSIALRVGGDAGEPIVLSDPADPASQAILRVADAVAGSGRGLAGRALPFSVG</sequence>
<evidence type="ECO:0000313" key="9">
    <source>
        <dbReference type="Proteomes" id="UP000291483"/>
    </source>
</evidence>
<dbReference type="InterPro" id="IPR002744">
    <property type="entry name" value="MIP18-like"/>
</dbReference>
<reference evidence="8 9" key="1">
    <citation type="submission" date="2019-02" db="EMBL/GenBank/DDBJ databases">
        <title>Sequencing the genomes of 1000 actinobacteria strains.</title>
        <authorList>
            <person name="Klenk H.-P."/>
        </authorList>
    </citation>
    <scope>NUCLEOTIDE SEQUENCE [LARGE SCALE GENOMIC DNA]</scope>
    <source>
        <strain evidence="8 9">DSM 18319</strain>
    </source>
</reference>
<comment type="caution">
    <text evidence="8">The sequence shown here is derived from an EMBL/GenBank/DDBJ whole genome shotgun (WGS) entry which is preliminary data.</text>
</comment>
<name>A0A4Q8AJ72_9MICO</name>
<dbReference type="PANTHER" id="PTHR42961">
    <property type="entry name" value="IRON-SULFUR PROTEIN NUBPL"/>
    <property type="match status" value="1"/>
</dbReference>
<comment type="subunit">
    <text evidence="6">Homodimer.</text>
</comment>
<dbReference type="Proteomes" id="UP000291483">
    <property type="component" value="Unassembled WGS sequence"/>
</dbReference>
<dbReference type="GO" id="GO:0016887">
    <property type="term" value="F:ATP hydrolysis activity"/>
    <property type="evidence" value="ECO:0007669"/>
    <property type="project" value="UniProtKB-UniRule"/>
</dbReference>
<evidence type="ECO:0000256" key="5">
    <source>
        <dbReference type="ARBA" id="ARBA00023014"/>
    </source>
</evidence>
<keyword evidence="4 6" id="KW-0408">Iron</keyword>
<dbReference type="InterPro" id="IPR027417">
    <property type="entry name" value="P-loop_NTPase"/>
</dbReference>
<dbReference type="HAMAP" id="MF_02040">
    <property type="entry name" value="Mrp_NBP35"/>
    <property type="match status" value="1"/>
</dbReference>
<dbReference type="RefSeq" id="WP_130505007.1">
    <property type="nucleotide sequence ID" value="NZ_SHLC01000001.1"/>
</dbReference>
<evidence type="ECO:0000256" key="1">
    <source>
        <dbReference type="ARBA" id="ARBA00022723"/>
    </source>
</evidence>
<dbReference type="GO" id="GO:0046872">
    <property type="term" value="F:metal ion binding"/>
    <property type="evidence" value="ECO:0007669"/>
    <property type="project" value="UniProtKB-KW"/>
</dbReference>
<comment type="similarity">
    <text evidence="6">Belongs to the Mrp/NBP35 ATP-binding proteins family.</text>
</comment>
<dbReference type="Gene3D" id="3.30.300.130">
    <property type="entry name" value="Fe-S cluster assembly (FSCA)"/>
    <property type="match status" value="1"/>
</dbReference>
<comment type="function">
    <text evidence="6">Binds and transfers iron-sulfur (Fe-S) clusters to target apoproteins. Can hydrolyze ATP.</text>
</comment>
<dbReference type="Pfam" id="PF01883">
    <property type="entry name" value="FeS_assembly_P"/>
    <property type="match status" value="1"/>
</dbReference>
<evidence type="ECO:0000256" key="2">
    <source>
        <dbReference type="ARBA" id="ARBA00022741"/>
    </source>
</evidence>
<dbReference type="InterPro" id="IPR033756">
    <property type="entry name" value="YlxH/NBP35"/>
</dbReference>
<dbReference type="SUPFAM" id="SSF52540">
    <property type="entry name" value="P-loop containing nucleoside triphosphate hydrolases"/>
    <property type="match status" value="1"/>
</dbReference>
<keyword evidence="1 6" id="KW-0479">Metal-binding</keyword>
<dbReference type="Gene3D" id="3.40.50.300">
    <property type="entry name" value="P-loop containing nucleotide triphosphate hydrolases"/>
    <property type="match status" value="1"/>
</dbReference>
<dbReference type="GO" id="GO:0016226">
    <property type="term" value="P:iron-sulfur cluster assembly"/>
    <property type="evidence" value="ECO:0007669"/>
    <property type="project" value="InterPro"/>
</dbReference>
<organism evidence="8 9">
    <name type="scientific">Microterricola gilva</name>
    <dbReference type="NCBI Taxonomy" id="393267"/>
    <lineage>
        <taxon>Bacteria</taxon>
        <taxon>Bacillati</taxon>
        <taxon>Actinomycetota</taxon>
        <taxon>Actinomycetes</taxon>
        <taxon>Micrococcales</taxon>
        <taxon>Microbacteriaceae</taxon>
        <taxon>Microterricola</taxon>
    </lineage>
</organism>
<dbReference type="AlphaFoldDB" id="A0A4Q8AJ72"/>
<dbReference type="Pfam" id="PF10609">
    <property type="entry name" value="ParA"/>
    <property type="match status" value="1"/>
</dbReference>
<keyword evidence="3 6" id="KW-0067">ATP-binding</keyword>
<dbReference type="CDD" id="cd02037">
    <property type="entry name" value="Mrp_NBP35"/>
    <property type="match status" value="1"/>
</dbReference>
<dbReference type="InterPro" id="IPR044304">
    <property type="entry name" value="NUBPL-like"/>
</dbReference>
<dbReference type="EMBL" id="SHLC01000001">
    <property type="protein sequence ID" value="RZU64517.1"/>
    <property type="molecule type" value="Genomic_DNA"/>
</dbReference>
<feature type="binding site" evidence="6">
    <location>
        <begin position="118"/>
        <end position="125"/>
    </location>
    <ligand>
        <name>ATP</name>
        <dbReference type="ChEBI" id="CHEBI:30616"/>
    </ligand>
</feature>
<dbReference type="SUPFAM" id="SSF117916">
    <property type="entry name" value="Fe-S cluster assembly (FSCA) domain-like"/>
    <property type="match status" value="1"/>
</dbReference>
<evidence type="ECO:0000313" key="8">
    <source>
        <dbReference type="EMBL" id="RZU64517.1"/>
    </source>
</evidence>
<evidence type="ECO:0000256" key="6">
    <source>
        <dbReference type="HAMAP-Rule" id="MF_02040"/>
    </source>
</evidence>
<keyword evidence="9" id="KW-1185">Reference proteome</keyword>
<accession>A0A4Q8AJ72</accession>
<dbReference type="GO" id="GO:0005524">
    <property type="term" value="F:ATP binding"/>
    <property type="evidence" value="ECO:0007669"/>
    <property type="project" value="UniProtKB-UniRule"/>
</dbReference>
<evidence type="ECO:0000259" key="7">
    <source>
        <dbReference type="Pfam" id="PF01883"/>
    </source>
</evidence>
<dbReference type="InterPro" id="IPR034904">
    <property type="entry name" value="FSCA_dom_sf"/>
</dbReference>
<keyword evidence="2 6" id="KW-0547">Nucleotide-binding</keyword>
<keyword evidence="6" id="KW-0378">Hydrolase</keyword>
<evidence type="ECO:0000256" key="3">
    <source>
        <dbReference type="ARBA" id="ARBA00022840"/>
    </source>
</evidence>
<dbReference type="PANTHER" id="PTHR42961:SF2">
    <property type="entry name" value="IRON-SULFUR PROTEIN NUBPL"/>
    <property type="match status" value="1"/>
</dbReference>
<protein>
    <recommendedName>
        <fullName evidence="6">Iron-sulfur cluster carrier protein</fullName>
    </recommendedName>
</protein>
<dbReference type="GO" id="GO:0140663">
    <property type="term" value="F:ATP-dependent FeS chaperone activity"/>
    <property type="evidence" value="ECO:0007669"/>
    <property type="project" value="InterPro"/>
</dbReference>
<dbReference type="OrthoDB" id="9809679at2"/>
<feature type="domain" description="MIP18 family-like" evidence="7">
    <location>
        <begin position="6"/>
        <end position="76"/>
    </location>
</feature>
<keyword evidence="5 6" id="KW-0411">Iron-sulfur</keyword>
<proteinExistence type="inferred from homology"/>
<dbReference type="InterPro" id="IPR019591">
    <property type="entry name" value="Mrp/NBP35_ATP-bd"/>
</dbReference>
<evidence type="ECO:0000256" key="4">
    <source>
        <dbReference type="ARBA" id="ARBA00023004"/>
    </source>
</evidence>
<dbReference type="GO" id="GO:0051539">
    <property type="term" value="F:4 iron, 4 sulfur cluster binding"/>
    <property type="evidence" value="ECO:0007669"/>
    <property type="project" value="TreeGrafter"/>
</dbReference>